<keyword evidence="3 7" id="KW-0819">tRNA processing</keyword>
<dbReference type="InterPro" id="IPR012094">
    <property type="entry name" value="tRNA_Ile_lys_synt"/>
</dbReference>
<dbReference type="GO" id="GO:0006400">
    <property type="term" value="P:tRNA modification"/>
    <property type="evidence" value="ECO:0007669"/>
    <property type="project" value="UniProtKB-UniRule"/>
</dbReference>
<comment type="caution">
    <text evidence="10">The sequence shown here is derived from an EMBL/GenBank/DDBJ whole genome shotgun (WGS) entry which is preliminary data.</text>
</comment>
<dbReference type="Gene3D" id="1.20.59.20">
    <property type="match status" value="1"/>
</dbReference>
<accession>A0A6A2VAC6</accession>
<evidence type="ECO:0000256" key="3">
    <source>
        <dbReference type="ARBA" id="ARBA00022694"/>
    </source>
</evidence>
<keyword evidence="11" id="KW-1185">Reference proteome</keyword>
<dbReference type="GO" id="GO:0005524">
    <property type="term" value="F:ATP binding"/>
    <property type="evidence" value="ECO:0007669"/>
    <property type="project" value="UniProtKB-UniRule"/>
</dbReference>
<protein>
    <recommendedName>
        <fullName evidence="7">tRNA(Ile)-lysidine synthase</fullName>
        <ecNumber evidence="7">6.3.4.19</ecNumber>
    </recommendedName>
    <alternativeName>
        <fullName evidence="7">tRNA(Ile)-2-lysyl-cytidine synthase</fullName>
    </alternativeName>
    <alternativeName>
        <fullName evidence="7">tRNA(Ile)-lysidine synthetase</fullName>
    </alternativeName>
</protein>
<dbReference type="GO" id="GO:0005737">
    <property type="term" value="C:cytoplasm"/>
    <property type="evidence" value="ECO:0007669"/>
    <property type="project" value="UniProtKB-SubCell"/>
</dbReference>
<evidence type="ECO:0000256" key="1">
    <source>
        <dbReference type="ARBA" id="ARBA00022490"/>
    </source>
</evidence>
<proteinExistence type="inferred from homology"/>
<dbReference type="InterPro" id="IPR011063">
    <property type="entry name" value="TilS/TtcA_N"/>
</dbReference>
<dbReference type="InterPro" id="IPR014729">
    <property type="entry name" value="Rossmann-like_a/b/a_fold"/>
</dbReference>
<dbReference type="RefSeq" id="WP_152355149.1">
    <property type="nucleotide sequence ID" value="NZ_JBHLXF010000006.1"/>
</dbReference>
<feature type="domain" description="tRNA(Ile)-lysidine synthase substrate-binding" evidence="9">
    <location>
        <begin position="292"/>
        <end position="354"/>
    </location>
</feature>
<comment type="similarity">
    <text evidence="7">Belongs to the tRNA(Ile)-lysidine synthase family.</text>
</comment>
<sequence>MTYTATLKSAIGQLRGCLQRAGLDRQDERFARHGEHTPMRDAPLVLVACSGGRDSLALAAVAHIVCGMLGLRCGAIVIDHRMQEGSAGIASQAAASCVNLGLDPVVVRIVHVDLDHNGPEAAARDARYAAIADEARACGAQAVLLAHTRDDQAETIIMGLIRSGGVDVLGGMRERTAYDGTVLLRPFLGVSRKQTTAICRDLAISWWDDPTNGDHIAPGERLPRDYPLRSRIRHDLMPLLDDIAGGDIAGHLARYADAAAKDRDYLAVQTQIAYDSVVRLDEETQGSRGCSLDVKSLAVLPAAIRTRVIAMVCAHLGVAASVQHIEAIERLAVDWHGQGAVSLPSGYQAFRKRHVIRVCQDSGHANR</sequence>
<comment type="catalytic activity">
    <reaction evidence="6 7">
        <text>cytidine(34) in tRNA(Ile2) + L-lysine + ATP = lysidine(34) in tRNA(Ile2) + AMP + diphosphate + H(+)</text>
        <dbReference type="Rhea" id="RHEA:43744"/>
        <dbReference type="Rhea" id="RHEA-COMP:10625"/>
        <dbReference type="Rhea" id="RHEA-COMP:10670"/>
        <dbReference type="ChEBI" id="CHEBI:15378"/>
        <dbReference type="ChEBI" id="CHEBI:30616"/>
        <dbReference type="ChEBI" id="CHEBI:32551"/>
        <dbReference type="ChEBI" id="CHEBI:33019"/>
        <dbReference type="ChEBI" id="CHEBI:82748"/>
        <dbReference type="ChEBI" id="CHEBI:83665"/>
        <dbReference type="ChEBI" id="CHEBI:456215"/>
        <dbReference type="EC" id="6.3.4.19"/>
    </reaction>
</comment>
<evidence type="ECO:0000256" key="4">
    <source>
        <dbReference type="ARBA" id="ARBA00022741"/>
    </source>
</evidence>
<dbReference type="InterPro" id="IPR015262">
    <property type="entry name" value="tRNA_Ile_lys_synt_subst-bd"/>
</dbReference>
<comment type="function">
    <text evidence="7">Ligates lysine onto the cytidine present at position 34 of the AUA codon-specific tRNA(Ile) that contains the anticodon CAU, in an ATP-dependent manner. Cytidine is converted to lysidine, thus changing the amino acid specificity of the tRNA from methionine to isoleucine.</text>
</comment>
<gene>
    <name evidence="7" type="primary">tilS</name>
    <name evidence="10" type="ORF">DSM100238_0510</name>
</gene>
<dbReference type="Proteomes" id="UP000440041">
    <property type="component" value="Unassembled WGS sequence"/>
</dbReference>
<dbReference type="GO" id="GO:0032267">
    <property type="term" value="F:tRNA(Ile)-lysidine synthase activity"/>
    <property type="evidence" value="ECO:0007669"/>
    <property type="project" value="UniProtKB-EC"/>
</dbReference>
<feature type="domain" description="tRNA(Ile)-lysidine/2-thiocytidine synthase N-terminal" evidence="8">
    <location>
        <begin position="45"/>
        <end position="215"/>
    </location>
</feature>
<dbReference type="InterPro" id="IPR012795">
    <property type="entry name" value="tRNA_Ile_lys_synt_N"/>
</dbReference>
<keyword evidence="5 7" id="KW-0067">ATP-binding</keyword>
<keyword evidence="1 7" id="KW-0963">Cytoplasm</keyword>
<evidence type="ECO:0000256" key="2">
    <source>
        <dbReference type="ARBA" id="ARBA00022598"/>
    </source>
</evidence>
<evidence type="ECO:0000256" key="5">
    <source>
        <dbReference type="ARBA" id="ARBA00022840"/>
    </source>
</evidence>
<dbReference type="Gene3D" id="3.40.50.620">
    <property type="entry name" value="HUPs"/>
    <property type="match status" value="1"/>
</dbReference>
<name>A0A6A2VAC6_9BIFI</name>
<evidence type="ECO:0000256" key="7">
    <source>
        <dbReference type="HAMAP-Rule" id="MF_01161"/>
    </source>
</evidence>
<evidence type="ECO:0000259" key="9">
    <source>
        <dbReference type="Pfam" id="PF09179"/>
    </source>
</evidence>
<reference evidence="10 11" key="1">
    <citation type="submission" date="2019-09" db="EMBL/GenBank/DDBJ databases">
        <title>Characterization of the phylogenetic diversity of two novel species belonging to the genus Bifidobacterium: Bifidobacterium cebidarum sp. nov. and Bifidobacterium leontopitheci sp. nov.</title>
        <authorList>
            <person name="Lugli G.A."/>
            <person name="Duranti S."/>
            <person name="Milani C."/>
            <person name="Turroni F."/>
            <person name="Ventura M."/>
        </authorList>
    </citation>
    <scope>NUCLEOTIDE SEQUENCE [LARGE SCALE GENOMIC DNA]</scope>
    <source>
        <strain evidence="10 11">DSM 100238</strain>
    </source>
</reference>
<dbReference type="HAMAP" id="MF_01161">
    <property type="entry name" value="tRNA_Ile_lys_synt"/>
    <property type="match status" value="1"/>
</dbReference>
<dbReference type="SUPFAM" id="SSF82829">
    <property type="entry name" value="MesJ substrate recognition domain-like"/>
    <property type="match status" value="1"/>
</dbReference>
<evidence type="ECO:0000313" key="10">
    <source>
        <dbReference type="EMBL" id="KAB8300783.1"/>
    </source>
</evidence>
<dbReference type="PANTHER" id="PTHR43033:SF1">
    <property type="entry name" value="TRNA(ILE)-LYSIDINE SYNTHASE-RELATED"/>
    <property type="match status" value="1"/>
</dbReference>
<evidence type="ECO:0000313" key="11">
    <source>
        <dbReference type="Proteomes" id="UP000440041"/>
    </source>
</evidence>
<comment type="subcellular location">
    <subcellularLocation>
        <location evidence="7">Cytoplasm</location>
    </subcellularLocation>
</comment>
<dbReference type="PANTHER" id="PTHR43033">
    <property type="entry name" value="TRNA(ILE)-LYSIDINE SYNTHASE-RELATED"/>
    <property type="match status" value="1"/>
</dbReference>
<dbReference type="OrthoDB" id="5244702at2"/>
<keyword evidence="4 7" id="KW-0547">Nucleotide-binding</keyword>
<dbReference type="Pfam" id="PF01171">
    <property type="entry name" value="ATP_bind_3"/>
    <property type="match status" value="1"/>
</dbReference>
<dbReference type="EC" id="6.3.4.19" evidence="7"/>
<dbReference type="AlphaFoldDB" id="A0A6A2VAC6"/>
<dbReference type="SUPFAM" id="SSF52402">
    <property type="entry name" value="Adenine nucleotide alpha hydrolases-like"/>
    <property type="match status" value="1"/>
</dbReference>
<dbReference type="EMBL" id="WBSO01000002">
    <property type="protein sequence ID" value="KAB8300783.1"/>
    <property type="molecule type" value="Genomic_DNA"/>
</dbReference>
<comment type="domain">
    <text evidence="7">The N-terminal region contains the highly conserved SGGXDS motif, predicted to be a P-loop motif involved in ATP binding.</text>
</comment>
<dbReference type="CDD" id="cd01992">
    <property type="entry name" value="TilS_N"/>
    <property type="match status" value="1"/>
</dbReference>
<feature type="binding site" evidence="7">
    <location>
        <begin position="50"/>
        <end position="55"/>
    </location>
    <ligand>
        <name>ATP</name>
        <dbReference type="ChEBI" id="CHEBI:30616"/>
    </ligand>
</feature>
<keyword evidence="2 7" id="KW-0436">Ligase</keyword>
<dbReference type="Pfam" id="PF09179">
    <property type="entry name" value="TilS"/>
    <property type="match status" value="1"/>
</dbReference>
<evidence type="ECO:0000259" key="8">
    <source>
        <dbReference type="Pfam" id="PF01171"/>
    </source>
</evidence>
<evidence type="ECO:0000256" key="6">
    <source>
        <dbReference type="ARBA" id="ARBA00048539"/>
    </source>
</evidence>
<organism evidence="10 11">
    <name type="scientific">Bifidobacterium apri</name>
    <dbReference type="NCBI Taxonomy" id="1769423"/>
    <lineage>
        <taxon>Bacteria</taxon>
        <taxon>Bacillati</taxon>
        <taxon>Actinomycetota</taxon>
        <taxon>Actinomycetes</taxon>
        <taxon>Bifidobacteriales</taxon>
        <taxon>Bifidobacteriaceae</taxon>
        <taxon>Bifidobacterium</taxon>
    </lineage>
</organism>
<dbReference type="NCBIfam" id="TIGR02432">
    <property type="entry name" value="lysidine_TilS_N"/>
    <property type="match status" value="1"/>
</dbReference>